<dbReference type="InterPro" id="IPR037682">
    <property type="entry name" value="TonB_C"/>
</dbReference>
<evidence type="ECO:0000313" key="9">
    <source>
        <dbReference type="Proteomes" id="UP000441399"/>
    </source>
</evidence>
<dbReference type="PROSITE" id="PS52015">
    <property type="entry name" value="TONB_CTD"/>
    <property type="match status" value="1"/>
</dbReference>
<feature type="transmembrane region" description="Helical" evidence="5">
    <location>
        <begin position="14"/>
        <end position="35"/>
    </location>
</feature>
<dbReference type="GO" id="GO:0030288">
    <property type="term" value="C:outer membrane-bounded periplasmic space"/>
    <property type="evidence" value="ECO:0007669"/>
    <property type="project" value="InterPro"/>
</dbReference>
<dbReference type="EMBL" id="CACSIO010000045">
    <property type="protein sequence ID" value="CAA0121626.1"/>
    <property type="molecule type" value="Genomic_DNA"/>
</dbReference>
<keyword evidence="5" id="KW-0997">Cell inner membrane</keyword>
<protein>
    <recommendedName>
        <fullName evidence="5">Protein TonB</fullName>
    </recommendedName>
</protein>
<dbReference type="OrthoDB" id="1628901at2"/>
<keyword evidence="4 5" id="KW-0472">Membrane</keyword>
<comment type="function">
    <text evidence="5">Interacts with outer membrane receptor proteins that carry out high-affinity binding and energy dependent uptake into the periplasmic space of specific substrates. It could act to transduce energy from the cytoplasmic membrane to specific energy-requiring processes in the outer membrane, resulting in the release into the periplasm of ligands bound by these outer membrane proteins.</text>
</comment>
<evidence type="ECO:0000313" key="8">
    <source>
        <dbReference type="EMBL" id="CAA0121626.1"/>
    </source>
</evidence>
<proteinExistence type="inferred from homology"/>
<dbReference type="PRINTS" id="PR01374">
    <property type="entry name" value="TONBPROTEIN"/>
</dbReference>
<dbReference type="Gene3D" id="3.30.2420.10">
    <property type="entry name" value="TonB"/>
    <property type="match status" value="1"/>
</dbReference>
<keyword evidence="9" id="KW-1185">Reference proteome</keyword>
<dbReference type="GO" id="GO:0005886">
    <property type="term" value="C:plasma membrane"/>
    <property type="evidence" value="ECO:0007669"/>
    <property type="project" value="UniProtKB-SubCell"/>
</dbReference>
<reference evidence="8 9" key="1">
    <citation type="submission" date="2019-11" db="EMBL/GenBank/DDBJ databases">
        <authorList>
            <person name="Holert J."/>
        </authorList>
    </citation>
    <scope>NUCLEOTIDE SEQUENCE [LARGE SCALE GENOMIC DNA]</scope>
    <source>
        <strain evidence="8">SB11_3</strain>
    </source>
</reference>
<sequence>MSSVLENTFTFRRALRPLLAIMAALVISLSLFLLMQRLIHPQSASHQSPKGPIFVDTRAPKPEAPRQSAEAVPQAPKEPQLPDIRFPDAVPVAVEPQDVQVDAPDIDISLDVKQLTGEQNYWVQPSGEAGSKIEYLGEADTGIRDIVPSATTRPNIPKIAWDHKIDGWVLVAFSINADGNVDNVRIMNAHPRGVFEANAVAAVKGWRYMPPKDKRTRYISQRIEFKWKDYPMNIRAF</sequence>
<comment type="similarity">
    <text evidence="5">Belongs to the TonB family.</text>
</comment>
<dbReference type="InterPro" id="IPR003538">
    <property type="entry name" value="TonB"/>
</dbReference>
<dbReference type="AlphaFoldDB" id="A0A5S9QTJ2"/>
<dbReference type="GO" id="GO:0015031">
    <property type="term" value="P:protein transport"/>
    <property type="evidence" value="ECO:0007669"/>
    <property type="project" value="UniProtKB-UniRule"/>
</dbReference>
<comment type="subcellular location">
    <subcellularLocation>
        <location evidence="5">Cell inner membrane</location>
        <topology evidence="5">Single-pass membrane protein</topology>
        <orientation evidence="5">Periplasmic side</orientation>
    </subcellularLocation>
    <subcellularLocation>
        <location evidence="1">Membrane</location>
        <topology evidence="1">Single-pass membrane protein</topology>
    </subcellularLocation>
</comment>
<evidence type="ECO:0000256" key="6">
    <source>
        <dbReference type="SAM" id="MobiDB-lite"/>
    </source>
</evidence>
<dbReference type="Proteomes" id="UP000441399">
    <property type="component" value="Unassembled WGS sequence"/>
</dbReference>
<name>A0A5S9QTJ2_9GAMM</name>
<keyword evidence="5" id="KW-0735">Signal-anchor</keyword>
<dbReference type="InterPro" id="IPR006260">
    <property type="entry name" value="TonB/TolA_C"/>
</dbReference>
<dbReference type="GO" id="GO:0031992">
    <property type="term" value="F:energy transducer activity"/>
    <property type="evidence" value="ECO:0007669"/>
    <property type="project" value="InterPro"/>
</dbReference>
<evidence type="ECO:0000256" key="2">
    <source>
        <dbReference type="ARBA" id="ARBA00022692"/>
    </source>
</evidence>
<dbReference type="Pfam" id="PF03544">
    <property type="entry name" value="TonB_C"/>
    <property type="match status" value="1"/>
</dbReference>
<evidence type="ECO:0000256" key="1">
    <source>
        <dbReference type="ARBA" id="ARBA00004167"/>
    </source>
</evidence>
<keyword evidence="5" id="KW-0813">Transport</keyword>
<accession>A0A5S9QTJ2</accession>
<dbReference type="SUPFAM" id="SSF74653">
    <property type="entry name" value="TolA/TonB C-terminal domain"/>
    <property type="match status" value="1"/>
</dbReference>
<evidence type="ECO:0000256" key="4">
    <source>
        <dbReference type="ARBA" id="ARBA00023136"/>
    </source>
</evidence>
<gene>
    <name evidence="8" type="primary">tonB_2</name>
    <name evidence="8" type="ORF">OPDIPICF_02481</name>
</gene>
<keyword evidence="2 5" id="KW-0812">Transmembrane</keyword>
<dbReference type="GO" id="GO:0055085">
    <property type="term" value="P:transmembrane transport"/>
    <property type="evidence" value="ECO:0007669"/>
    <property type="project" value="InterPro"/>
</dbReference>
<evidence type="ECO:0000256" key="5">
    <source>
        <dbReference type="RuleBase" id="RU362123"/>
    </source>
</evidence>
<dbReference type="GO" id="GO:0015891">
    <property type="term" value="P:siderophore transport"/>
    <property type="evidence" value="ECO:0007669"/>
    <property type="project" value="InterPro"/>
</dbReference>
<feature type="domain" description="TonB C-terminal" evidence="7">
    <location>
        <begin position="141"/>
        <end position="234"/>
    </location>
</feature>
<feature type="region of interest" description="Disordered" evidence="6">
    <location>
        <begin position="43"/>
        <end position="83"/>
    </location>
</feature>
<keyword evidence="5" id="KW-1003">Cell membrane</keyword>
<keyword evidence="5" id="KW-0653">Protein transport</keyword>
<organism evidence="8 9">
    <name type="scientific">BD1-7 clade bacterium</name>
    <dbReference type="NCBI Taxonomy" id="2029982"/>
    <lineage>
        <taxon>Bacteria</taxon>
        <taxon>Pseudomonadati</taxon>
        <taxon>Pseudomonadota</taxon>
        <taxon>Gammaproteobacteria</taxon>
        <taxon>Cellvibrionales</taxon>
        <taxon>Spongiibacteraceae</taxon>
        <taxon>BD1-7 clade</taxon>
    </lineage>
</organism>
<evidence type="ECO:0000259" key="7">
    <source>
        <dbReference type="PROSITE" id="PS52015"/>
    </source>
</evidence>
<keyword evidence="3 5" id="KW-1133">Transmembrane helix</keyword>
<dbReference type="NCBIfam" id="TIGR01352">
    <property type="entry name" value="tonB_Cterm"/>
    <property type="match status" value="1"/>
</dbReference>
<evidence type="ECO:0000256" key="3">
    <source>
        <dbReference type="ARBA" id="ARBA00022989"/>
    </source>
</evidence>